<dbReference type="Proteomes" id="UP000800040">
    <property type="component" value="Unassembled WGS sequence"/>
</dbReference>
<dbReference type="AlphaFoldDB" id="A0A6A5K3V5"/>
<evidence type="ECO:0000313" key="2">
    <source>
        <dbReference type="Proteomes" id="UP000800040"/>
    </source>
</evidence>
<keyword evidence="2" id="KW-1185">Reference proteome</keyword>
<evidence type="ECO:0000313" key="1">
    <source>
        <dbReference type="EMBL" id="KAF1831739.1"/>
    </source>
</evidence>
<organism evidence="1 2">
    <name type="scientific">Decorospora gaudefroyi</name>
    <dbReference type="NCBI Taxonomy" id="184978"/>
    <lineage>
        <taxon>Eukaryota</taxon>
        <taxon>Fungi</taxon>
        <taxon>Dikarya</taxon>
        <taxon>Ascomycota</taxon>
        <taxon>Pezizomycotina</taxon>
        <taxon>Dothideomycetes</taxon>
        <taxon>Pleosporomycetidae</taxon>
        <taxon>Pleosporales</taxon>
        <taxon>Pleosporineae</taxon>
        <taxon>Pleosporaceae</taxon>
        <taxon>Decorospora</taxon>
    </lineage>
</organism>
<accession>A0A6A5K3V5</accession>
<protein>
    <submittedName>
        <fullName evidence="1">Uncharacterized protein</fullName>
    </submittedName>
</protein>
<proteinExistence type="predicted"/>
<name>A0A6A5K3V5_9PLEO</name>
<gene>
    <name evidence="1" type="ORF">BDW02DRAFT_581802</name>
</gene>
<dbReference type="EMBL" id="ML975355">
    <property type="protein sequence ID" value="KAF1831739.1"/>
    <property type="molecule type" value="Genomic_DNA"/>
</dbReference>
<sequence length="202" mass="23241">MLRVAAREDGMGLCFFSMLKKEKRLKRRVAFRSQSEKERKERCRSSPARNVVQQATVVHLSSINGPSTRTKVLHLFSHHSPYRQLLITTHVHQYRQGIKKQDSSTARCGCRSASRHVRKNQRVGIKEKAQRSAAFFFSSLVSFATRHFERGNVTPQGSREYYLGRYQQSSSNKHNILIKLMSFPHSPVLHSHGAAQYICNEN</sequence>
<reference evidence="1" key="1">
    <citation type="submission" date="2020-01" db="EMBL/GenBank/DDBJ databases">
        <authorList>
            <consortium name="DOE Joint Genome Institute"/>
            <person name="Haridas S."/>
            <person name="Albert R."/>
            <person name="Binder M."/>
            <person name="Bloem J."/>
            <person name="Labutti K."/>
            <person name="Salamov A."/>
            <person name="Andreopoulos B."/>
            <person name="Baker S.E."/>
            <person name="Barry K."/>
            <person name="Bills G."/>
            <person name="Bluhm B.H."/>
            <person name="Cannon C."/>
            <person name="Castanera R."/>
            <person name="Culley D.E."/>
            <person name="Daum C."/>
            <person name="Ezra D."/>
            <person name="Gonzalez J.B."/>
            <person name="Henrissat B."/>
            <person name="Kuo A."/>
            <person name="Liang C."/>
            <person name="Lipzen A."/>
            <person name="Lutzoni F."/>
            <person name="Magnuson J."/>
            <person name="Mondo S."/>
            <person name="Nolan M."/>
            <person name="Ohm R."/>
            <person name="Pangilinan J."/>
            <person name="Park H.-J."/>
            <person name="Ramirez L."/>
            <person name="Alfaro M."/>
            <person name="Sun H."/>
            <person name="Tritt A."/>
            <person name="Yoshinaga Y."/>
            <person name="Zwiers L.-H."/>
            <person name="Turgeon B.G."/>
            <person name="Goodwin S.B."/>
            <person name="Spatafora J.W."/>
            <person name="Crous P.W."/>
            <person name="Grigoriev I.V."/>
        </authorList>
    </citation>
    <scope>NUCLEOTIDE SEQUENCE</scope>
    <source>
        <strain evidence="1">P77</strain>
    </source>
</reference>